<dbReference type="SUPFAM" id="SSF53187">
    <property type="entry name" value="Zn-dependent exopeptidases"/>
    <property type="match status" value="1"/>
</dbReference>
<comment type="caution">
    <text evidence="5">The sequence shown here is derived from an EMBL/GenBank/DDBJ whole genome shotgun (WGS) entry which is preliminary data.</text>
</comment>
<evidence type="ECO:0000259" key="4">
    <source>
        <dbReference type="PROSITE" id="PS52035"/>
    </source>
</evidence>
<proteinExistence type="inferred from homology"/>
<protein>
    <submittedName>
        <fullName evidence="5">M14 family metallopeptidase</fullName>
    </submittedName>
</protein>
<evidence type="ECO:0000313" key="5">
    <source>
        <dbReference type="EMBL" id="MFC6441365.1"/>
    </source>
</evidence>
<dbReference type="SMART" id="SM00631">
    <property type="entry name" value="Zn_pept"/>
    <property type="match status" value="1"/>
</dbReference>
<gene>
    <name evidence="5" type="ORF">ACFP85_14525</name>
</gene>
<reference evidence="6" key="1">
    <citation type="journal article" date="2019" name="Int. J. Syst. Evol. Microbiol.">
        <title>The Global Catalogue of Microorganisms (GCM) 10K type strain sequencing project: providing services to taxonomists for standard genome sequencing and annotation.</title>
        <authorList>
            <consortium name="The Broad Institute Genomics Platform"/>
            <consortium name="The Broad Institute Genome Sequencing Center for Infectious Disease"/>
            <person name="Wu L."/>
            <person name="Ma J."/>
        </authorList>
    </citation>
    <scope>NUCLEOTIDE SEQUENCE [LARGE SCALE GENOMIC DNA]</scope>
    <source>
        <strain evidence="6">CGMCC 1.16031</strain>
    </source>
</reference>
<dbReference type="Pfam" id="PF00246">
    <property type="entry name" value="Peptidase_M14"/>
    <property type="match status" value="1"/>
</dbReference>
<dbReference type="InterPro" id="IPR050821">
    <property type="entry name" value="Cytosolic_carboxypeptidase"/>
</dbReference>
<dbReference type="Gene3D" id="3.40.630.10">
    <property type="entry name" value="Zn peptidases"/>
    <property type="match status" value="1"/>
</dbReference>
<dbReference type="PANTHER" id="PTHR12756">
    <property type="entry name" value="CYTOSOLIC CARBOXYPEPTIDASE"/>
    <property type="match status" value="1"/>
</dbReference>
<evidence type="ECO:0000256" key="2">
    <source>
        <dbReference type="PROSITE-ProRule" id="PRU01379"/>
    </source>
</evidence>
<comment type="similarity">
    <text evidence="2">Belongs to the peptidase M14 family.</text>
</comment>
<evidence type="ECO:0000256" key="3">
    <source>
        <dbReference type="SAM" id="SignalP"/>
    </source>
</evidence>
<evidence type="ECO:0000256" key="1">
    <source>
        <dbReference type="ARBA" id="ARBA00001947"/>
    </source>
</evidence>
<dbReference type="CDD" id="cd06237">
    <property type="entry name" value="M14_Nna1-like"/>
    <property type="match status" value="1"/>
</dbReference>
<sequence length="385" mass="43055">MIRRAGLMAGLLLASQWSWATECESGKVHITDDFAGGNIASCAVKSEYDFVVGVAPENTPINPSPWYAMALSVAEPGKVTISLEYQFGKHRYIPKVSKIGDVKPVYLQAEQVVVNEDGSQAVIHLSLEQGEYTLSAQPLVTNEVYQSWRNQLQQSNPGLIPHVVAHSVENRPIRLLESRATEGKQVVLLLGRAHPPEVTGAFAMQSFLLRLNGATALAKRFRERFSLLMLPNLNPDGVEHGYWRHNMNGVDLNRDWGPFTQPETRGSHAFIHNYLKDKQLVAMLDFHSTQRNVLYVQKQDQPSLLPEFAEQWLQAMQHANIPLDLVLAPGHNPTSPTSKTWFYSQYQVPAITYEMADTAAEGLHETAEIAADTFMQQLLSRLDKS</sequence>
<dbReference type="InterPro" id="IPR000834">
    <property type="entry name" value="Peptidase_M14"/>
</dbReference>
<dbReference type="PROSITE" id="PS52035">
    <property type="entry name" value="PEPTIDASE_M14"/>
    <property type="match status" value="1"/>
</dbReference>
<accession>A0ABW1XRL3</accession>
<comment type="cofactor">
    <cofactor evidence="1">
        <name>Zn(2+)</name>
        <dbReference type="ChEBI" id="CHEBI:29105"/>
    </cofactor>
</comment>
<feature type="chain" id="PRO_5045614568" evidence="3">
    <location>
        <begin position="21"/>
        <end position="385"/>
    </location>
</feature>
<keyword evidence="3" id="KW-0732">Signal</keyword>
<organism evidence="5 6">
    <name type="scientific">Pseudobowmanella zhangzhouensis</name>
    <dbReference type="NCBI Taxonomy" id="1537679"/>
    <lineage>
        <taxon>Bacteria</taxon>
        <taxon>Pseudomonadati</taxon>
        <taxon>Pseudomonadota</taxon>
        <taxon>Gammaproteobacteria</taxon>
        <taxon>Alteromonadales</taxon>
        <taxon>Alteromonadaceae</taxon>
    </lineage>
</organism>
<name>A0ABW1XRL3_9ALTE</name>
<dbReference type="RefSeq" id="WP_131257871.1">
    <property type="nucleotide sequence ID" value="NZ_JBHSUS010000001.1"/>
</dbReference>
<dbReference type="EMBL" id="JBHSUS010000001">
    <property type="protein sequence ID" value="MFC6441365.1"/>
    <property type="molecule type" value="Genomic_DNA"/>
</dbReference>
<keyword evidence="6" id="KW-1185">Reference proteome</keyword>
<dbReference type="Proteomes" id="UP001596364">
    <property type="component" value="Unassembled WGS sequence"/>
</dbReference>
<feature type="active site" description="Proton donor/acceptor" evidence="2">
    <location>
        <position position="354"/>
    </location>
</feature>
<evidence type="ECO:0000313" key="6">
    <source>
        <dbReference type="Proteomes" id="UP001596364"/>
    </source>
</evidence>
<feature type="signal peptide" evidence="3">
    <location>
        <begin position="1"/>
        <end position="20"/>
    </location>
</feature>
<feature type="domain" description="Peptidase M14" evidence="4">
    <location>
        <begin position="138"/>
        <end position="378"/>
    </location>
</feature>
<dbReference type="PANTHER" id="PTHR12756:SF11">
    <property type="entry name" value="CYTOSOLIC CARBOXYPEPTIDASE 1"/>
    <property type="match status" value="1"/>
</dbReference>